<keyword evidence="4" id="KW-1185">Reference proteome</keyword>
<organism evidence="3 4">
    <name type="scientific">Aspergillus pseudoustus</name>
    <dbReference type="NCBI Taxonomy" id="1810923"/>
    <lineage>
        <taxon>Eukaryota</taxon>
        <taxon>Fungi</taxon>
        <taxon>Dikarya</taxon>
        <taxon>Ascomycota</taxon>
        <taxon>Pezizomycotina</taxon>
        <taxon>Eurotiomycetes</taxon>
        <taxon>Eurotiomycetidae</taxon>
        <taxon>Eurotiales</taxon>
        <taxon>Aspergillaceae</taxon>
        <taxon>Aspergillus</taxon>
        <taxon>Aspergillus subgen. Nidulantes</taxon>
    </lineage>
</organism>
<name>A0ABR4IGM1_9EURO</name>
<keyword evidence="2" id="KW-1133">Transmembrane helix</keyword>
<reference evidence="3 4" key="1">
    <citation type="submission" date="2024-07" db="EMBL/GenBank/DDBJ databases">
        <title>Section-level genome sequencing and comparative genomics of Aspergillus sections Usti and Cavernicolus.</title>
        <authorList>
            <consortium name="Lawrence Berkeley National Laboratory"/>
            <person name="Nybo J.L."/>
            <person name="Vesth T.C."/>
            <person name="Theobald S."/>
            <person name="Frisvad J.C."/>
            <person name="Larsen T.O."/>
            <person name="Kjaerboelling I."/>
            <person name="Rothschild-Mancinelli K."/>
            <person name="Lyhne E.K."/>
            <person name="Kogle M.E."/>
            <person name="Barry K."/>
            <person name="Clum A."/>
            <person name="Na H."/>
            <person name="Ledsgaard L."/>
            <person name="Lin J."/>
            <person name="Lipzen A."/>
            <person name="Kuo A."/>
            <person name="Riley R."/>
            <person name="Mondo S."/>
            <person name="Labutti K."/>
            <person name="Haridas S."/>
            <person name="Pangalinan J."/>
            <person name="Salamov A.A."/>
            <person name="Simmons B.A."/>
            <person name="Magnuson J.K."/>
            <person name="Chen J."/>
            <person name="Drula E."/>
            <person name="Henrissat B."/>
            <person name="Wiebenga A."/>
            <person name="Lubbers R.J."/>
            <person name="Gomes A.C."/>
            <person name="Makela M.R."/>
            <person name="Stajich J."/>
            <person name="Grigoriev I.V."/>
            <person name="Mortensen U.H."/>
            <person name="De Vries R.P."/>
            <person name="Baker S.E."/>
            <person name="Andersen M.R."/>
        </authorList>
    </citation>
    <scope>NUCLEOTIDE SEQUENCE [LARGE SCALE GENOMIC DNA]</scope>
    <source>
        <strain evidence="3 4">CBS 123904</strain>
    </source>
</reference>
<sequence length="408" mass="45996">MPQIRPFCPRLRTLLSPIRLPPRYLSTSSGHRYVKVQQPWLRRLVTKCLVYGVAIYIWSGFIFVTYDEIQQNTGLQKKTPDFRIRGDPAVDHTNQTAHETKPVADSEDLFIPLSWPRLQQGKLYKASNPEWKAFVEMSKDKERIKALKDELASIVLAEASRSDLLSSMLGSPLKITQFWLQPHWPLRAPPTYHRSGVLITDSGISWASYAMSDKASDRLHRFIKPSVVALAVKDAYSVFWKRLLNKFNGNDPGDEQALSFPAQTTKTLLPSDFNRLGNLSETTPSETQLSPSASSQGRSNQINKDPHLHPSIVLSILQRLPLPKPGPGSDLYAASLTFKTRLSESWAHELRARKRGTFSIRGPVGLRGSLGFCRIEVEGEYDPKSSKWVHVSMRFKDMGIFQQKAAGG</sequence>
<gene>
    <name evidence="3" type="ORF">BJY01DRAFT_229955</name>
</gene>
<keyword evidence="2" id="KW-0472">Membrane</keyword>
<comment type="caution">
    <text evidence="3">The sequence shown here is derived from an EMBL/GenBank/DDBJ whole genome shotgun (WGS) entry which is preliminary data.</text>
</comment>
<evidence type="ECO:0000256" key="2">
    <source>
        <dbReference type="SAM" id="Phobius"/>
    </source>
</evidence>
<accession>A0ABR4IGM1</accession>
<feature type="compositionally biased region" description="Polar residues" evidence="1">
    <location>
        <begin position="277"/>
        <end position="303"/>
    </location>
</feature>
<feature type="region of interest" description="Disordered" evidence="1">
    <location>
        <begin position="273"/>
        <end position="304"/>
    </location>
</feature>
<feature type="non-terminal residue" evidence="3">
    <location>
        <position position="408"/>
    </location>
</feature>
<feature type="transmembrane region" description="Helical" evidence="2">
    <location>
        <begin position="48"/>
        <end position="66"/>
    </location>
</feature>
<proteinExistence type="predicted"/>
<evidence type="ECO:0000256" key="1">
    <source>
        <dbReference type="SAM" id="MobiDB-lite"/>
    </source>
</evidence>
<dbReference type="EMBL" id="JBFXLU010000460">
    <property type="protein sequence ID" value="KAL2826033.1"/>
    <property type="molecule type" value="Genomic_DNA"/>
</dbReference>
<dbReference type="Proteomes" id="UP001610446">
    <property type="component" value="Unassembled WGS sequence"/>
</dbReference>
<evidence type="ECO:0000313" key="3">
    <source>
        <dbReference type="EMBL" id="KAL2826033.1"/>
    </source>
</evidence>
<keyword evidence="2" id="KW-0812">Transmembrane</keyword>
<protein>
    <submittedName>
        <fullName evidence="3">Uncharacterized protein</fullName>
    </submittedName>
</protein>
<evidence type="ECO:0000313" key="4">
    <source>
        <dbReference type="Proteomes" id="UP001610446"/>
    </source>
</evidence>